<keyword evidence="2" id="KW-1185">Reference proteome</keyword>
<evidence type="ECO:0000313" key="1">
    <source>
        <dbReference type="EMBL" id="KAJ8670991.1"/>
    </source>
</evidence>
<proteinExistence type="predicted"/>
<dbReference type="Proteomes" id="UP001239111">
    <property type="component" value="Chromosome 3"/>
</dbReference>
<organism evidence="1 2">
    <name type="scientific">Eretmocerus hayati</name>
    <dbReference type="NCBI Taxonomy" id="131215"/>
    <lineage>
        <taxon>Eukaryota</taxon>
        <taxon>Metazoa</taxon>
        <taxon>Ecdysozoa</taxon>
        <taxon>Arthropoda</taxon>
        <taxon>Hexapoda</taxon>
        <taxon>Insecta</taxon>
        <taxon>Pterygota</taxon>
        <taxon>Neoptera</taxon>
        <taxon>Endopterygota</taxon>
        <taxon>Hymenoptera</taxon>
        <taxon>Apocrita</taxon>
        <taxon>Proctotrupomorpha</taxon>
        <taxon>Chalcidoidea</taxon>
        <taxon>Aphelinidae</taxon>
        <taxon>Aphelininae</taxon>
        <taxon>Eretmocerus</taxon>
    </lineage>
</organism>
<reference evidence="1" key="1">
    <citation type="submission" date="2023-04" db="EMBL/GenBank/DDBJ databases">
        <title>A chromosome-level genome assembly of the parasitoid wasp Eretmocerus hayati.</title>
        <authorList>
            <person name="Zhong Y."/>
            <person name="Liu S."/>
            <person name="Liu Y."/>
        </authorList>
    </citation>
    <scope>NUCLEOTIDE SEQUENCE</scope>
    <source>
        <strain evidence="1">ZJU_SS_LIU_2023</strain>
    </source>
</reference>
<comment type="caution">
    <text evidence="1">The sequence shown here is derived from an EMBL/GenBank/DDBJ whole genome shotgun (WGS) entry which is preliminary data.</text>
</comment>
<protein>
    <submittedName>
        <fullName evidence="1">Uncharacterized protein</fullName>
    </submittedName>
</protein>
<gene>
    <name evidence="1" type="ORF">QAD02_002250</name>
</gene>
<sequence>MAPGDDDRSAPSDVDRPVKDRSASSDLEQHDRKVEDQEGRSELSCIARWSLKEDNIIENLFQGQRGGLSHSAMSKAQKALLLYGMSELYRGSNNPVLRIAPRDDDRPGEGKSAEFDLVQQNRSVEDQTPINSRIVLQVDVSQRITSGGSRGSDDILETDSHGFRGARSDPKMSRAPCPLLLWGMSKCYTGPNNSKALGGYT</sequence>
<accession>A0ACC2NK42</accession>
<evidence type="ECO:0000313" key="2">
    <source>
        <dbReference type="Proteomes" id="UP001239111"/>
    </source>
</evidence>
<name>A0ACC2NK42_9HYME</name>
<dbReference type="EMBL" id="CM056743">
    <property type="protein sequence ID" value="KAJ8670991.1"/>
    <property type="molecule type" value="Genomic_DNA"/>
</dbReference>